<dbReference type="EMBL" id="MN738754">
    <property type="protein sequence ID" value="QHS83396.1"/>
    <property type="molecule type" value="Genomic_DNA"/>
</dbReference>
<dbReference type="SUPFAM" id="SSF56112">
    <property type="entry name" value="Protein kinase-like (PK-like)"/>
    <property type="match status" value="1"/>
</dbReference>
<evidence type="ECO:0000313" key="2">
    <source>
        <dbReference type="EMBL" id="QHS83396.1"/>
    </source>
</evidence>
<dbReference type="PROSITE" id="PS50011">
    <property type="entry name" value="PROTEIN_KINASE_DOM"/>
    <property type="match status" value="1"/>
</dbReference>
<feature type="domain" description="Protein kinase" evidence="1">
    <location>
        <begin position="9"/>
        <end position="356"/>
    </location>
</feature>
<proteinExistence type="predicted"/>
<accession>A0A6C0AV17</accession>
<dbReference type="AlphaFoldDB" id="A0A6C0AV17"/>
<evidence type="ECO:0000259" key="1">
    <source>
        <dbReference type="PROSITE" id="PS50011"/>
    </source>
</evidence>
<dbReference type="InterPro" id="IPR011009">
    <property type="entry name" value="Kinase-like_dom_sf"/>
</dbReference>
<name>A0A6C0AV17_9ZZZZ</name>
<dbReference type="Gene3D" id="1.10.510.10">
    <property type="entry name" value="Transferase(Phosphotransferase) domain 1"/>
    <property type="match status" value="1"/>
</dbReference>
<sequence>MFNLQENKEIKRKVIGQGTYGCIIKPAYTTKKTKQETISKIGLMDDTNRNEVKIGKKVKNIPKYKNFFSPILQSGPLYLHSAKQVETQDCHLVLKNEEKHPIPEKKEGNEYMVHTMNYVGKNRLEEHFIELLKTKPIQYIHSHLIQCHIHLLKGFVALKKEKIIHFDLNSGNVMMTDKKSRPILIDFGLSFEAPDKGVSLKIKDTPFFTYSSDFTPWCIDIIIIAYYVQKKREFLHKMKVDSRELITLLEDQLEANNNIFSTYMDVKDQLTYKRTIEAYLNSWNGKAGMDLYNDLYKARFTWDNYAGAVLMLKLVKNMELRTPVMDTYKDLLIEVLIAAPNKRMDAATLQDRIEKIPKTNILHGQRKLNMNVDIAKKIKNVQASIHNERGQRRLLI</sequence>
<protein>
    <recommendedName>
        <fullName evidence="1">Protein kinase domain-containing protein</fullName>
    </recommendedName>
</protein>
<dbReference type="GO" id="GO:0005524">
    <property type="term" value="F:ATP binding"/>
    <property type="evidence" value="ECO:0007669"/>
    <property type="project" value="InterPro"/>
</dbReference>
<dbReference type="InterPro" id="IPR000719">
    <property type="entry name" value="Prot_kinase_dom"/>
</dbReference>
<organism evidence="2">
    <name type="scientific">viral metagenome</name>
    <dbReference type="NCBI Taxonomy" id="1070528"/>
    <lineage>
        <taxon>unclassified sequences</taxon>
        <taxon>metagenomes</taxon>
        <taxon>organismal metagenomes</taxon>
    </lineage>
</organism>
<dbReference type="GO" id="GO:0004672">
    <property type="term" value="F:protein kinase activity"/>
    <property type="evidence" value="ECO:0007669"/>
    <property type="project" value="InterPro"/>
</dbReference>
<reference evidence="2" key="1">
    <citation type="journal article" date="2020" name="Nature">
        <title>Giant virus diversity and host interactions through global metagenomics.</title>
        <authorList>
            <person name="Schulz F."/>
            <person name="Roux S."/>
            <person name="Paez-Espino D."/>
            <person name="Jungbluth S."/>
            <person name="Walsh D.A."/>
            <person name="Denef V.J."/>
            <person name="McMahon K.D."/>
            <person name="Konstantinidis K.T."/>
            <person name="Eloe-Fadrosh E.A."/>
            <person name="Kyrpides N.C."/>
            <person name="Woyke T."/>
        </authorList>
    </citation>
    <scope>NUCLEOTIDE SEQUENCE</scope>
    <source>
        <strain evidence="2">GVMAG-S-ERX555943-30</strain>
    </source>
</reference>